<evidence type="ECO:0000256" key="4">
    <source>
        <dbReference type="ARBA" id="ARBA00022723"/>
    </source>
</evidence>
<evidence type="ECO:0000256" key="10">
    <source>
        <dbReference type="RuleBase" id="RU362081"/>
    </source>
</evidence>
<comment type="catalytic activity">
    <reaction evidence="9">
        <text>Zn(2+)(in) + ATP + H2O = Zn(2+)(out) + ADP + phosphate + H(+)</text>
        <dbReference type="Rhea" id="RHEA:20621"/>
        <dbReference type="ChEBI" id="CHEBI:15377"/>
        <dbReference type="ChEBI" id="CHEBI:15378"/>
        <dbReference type="ChEBI" id="CHEBI:29105"/>
        <dbReference type="ChEBI" id="CHEBI:30616"/>
        <dbReference type="ChEBI" id="CHEBI:43474"/>
        <dbReference type="ChEBI" id="CHEBI:456216"/>
        <dbReference type="EC" id="7.2.2.12"/>
    </reaction>
</comment>
<dbReference type="AlphaFoldDB" id="A0A1C3E7F9"/>
<dbReference type="SFLD" id="SFLDS00003">
    <property type="entry name" value="Haloacid_Dehalogenase"/>
    <property type="match status" value="1"/>
</dbReference>
<evidence type="ECO:0000256" key="5">
    <source>
        <dbReference type="ARBA" id="ARBA00022967"/>
    </source>
</evidence>
<dbReference type="PANTHER" id="PTHR48085">
    <property type="entry name" value="CADMIUM/ZINC-TRANSPORTING ATPASE HMA2-RELATED"/>
    <property type="match status" value="1"/>
</dbReference>
<evidence type="ECO:0000256" key="6">
    <source>
        <dbReference type="ARBA" id="ARBA00022989"/>
    </source>
</evidence>
<dbReference type="InterPro" id="IPR027256">
    <property type="entry name" value="P-typ_ATPase_IB"/>
</dbReference>
<dbReference type="PANTHER" id="PTHR48085:SF5">
    <property type="entry name" value="CADMIUM_ZINC-TRANSPORTING ATPASE HMA4-RELATED"/>
    <property type="match status" value="1"/>
</dbReference>
<dbReference type="Pfam" id="PF00122">
    <property type="entry name" value="E1-E2_ATPase"/>
    <property type="match status" value="1"/>
</dbReference>
<dbReference type="GO" id="GO:0005524">
    <property type="term" value="F:ATP binding"/>
    <property type="evidence" value="ECO:0007669"/>
    <property type="project" value="UniProtKB-UniRule"/>
</dbReference>
<evidence type="ECO:0000313" key="13">
    <source>
        <dbReference type="Proteomes" id="UP000094828"/>
    </source>
</evidence>
<dbReference type="STRING" id="1841610.A6X21_09730"/>
<keyword evidence="6 10" id="KW-1133">Transmembrane helix</keyword>
<feature type="transmembrane region" description="Helical" evidence="10">
    <location>
        <begin position="109"/>
        <end position="127"/>
    </location>
</feature>
<keyword evidence="4 10" id="KW-0479">Metal-binding</keyword>
<dbReference type="Gene3D" id="3.40.50.1000">
    <property type="entry name" value="HAD superfamily/HAD-like"/>
    <property type="match status" value="1"/>
</dbReference>
<organism evidence="12 13">
    <name type="scientific">Planctopirus hydrillae</name>
    <dbReference type="NCBI Taxonomy" id="1841610"/>
    <lineage>
        <taxon>Bacteria</taxon>
        <taxon>Pseudomonadati</taxon>
        <taxon>Planctomycetota</taxon>
        <taxon>Planctomycetia</taxon>
        <taxon>Planctomycetales</taxon>
        <taxon>Planctomycetaceae</taxon>
        <taxon>Planctopirus</taxon>
    </lineage>
</organism>
<dbReference type="InterPro" id="IPR008250">
    <property type="entry name" value="ATPase_P-typ_transduc_dom_A_sf"/>
</dbReference>
<dbReference type="OrthoDB" id="211392at2"/>
<dbReference type="NCBIfam" id="TIGR01512">
    <property type="entry name" value="ATPase-IB2_Cd"/>
    <property type="match status" value="1"/>
</dbReference>
<dbReference type="InterPro" id="IPR001757">
    <property type="entry name" value="P_typ_ATPase"/>
</dbReference>
<dbReference type="InterPro" id="IPR023299">
    <property type="entry name" value="ATPase_P-typ_cyto_dom_N"/>
</dbReference>
<dbReference type="SUPFAM" id="SSF56784">
    <property type="entry name" value="HAD-like"/>
    <property type="match status" value="1"/>
</dbReference>
<name>A0A1C3E7F9_9PLAN</name>
<keyword evidence="3 10" id="KW-0812">Transmembrane</keyword>
<comment type="subcellular location">
    <subcellularLocation>
        <location evidence="10">Cell membrane</location>
    </subcellularLocation>
    <subcellularLocation>
        <location evidence="1">Membrane</location>
    </subcellularLocation>
</comment>
<feature type="transmembrane region" description="Helical" evidence="10">
    <location>
        <begin position="344"/>
        <end position="369"/>
    </location>
</feature>
<feature type="transmembrane region" description="Helical" evidence="10">
    <location>
        <begin position="654"/>
        <end position="672"/>
    </location>
</feature>
<dbReference type="InterPro" id="IPR023298">
    <property type="entry name" value="ATPase_P-typ_TM_dom_sf"/>
</dbReference>
<dbReference type="PROSITE" id="PS01229">
    <property type="entry name" value="COF_2"/>
    <property type="match status" value="1"/>
</dbReference>
<keyword evidence="5" id="KW-1278">Translocase</keyword>
<dbReference type="NCBIfam" id="TIGR01525">
    <property type="entry name" value="ATPase-IB_hvy"/>
    <property type="match status" value="1"/>
</dbReference>
<dbReference type="PRINTS" id="PR00119">
    <property type="entry name" value="CATATPASE"/>
</dbReference>
<accession>A0A1C3E7F9</accession>
<proteinExistence type="inferred from homology"/>
<evidence type="ECO:0000256" key="1">
    <source>
        <dbReference type="ARBA" id="ARBA00004370"/>
    </source>
</evidence>
<comment type="caution">
    <text evidence="12">The sequence shown here is derived from an EMBL/GenBank/DDBJ whole genome shotgun (WGS) entry which is preliminary data.</text>
</comment>
<protein>
    <recommendedName>
        <fullName evidence="8">P-type Zn(2+) transporter</fullName>
        <ecNumber evidence="8">7.2.2.12</ecNumber>
    </recommendedName>
</protein>
<dbReference type="SUPFAM" id="SSF81653">
    <property type="entry name" value="Calcium ATPase, transduction domain A"/>
    <property type="match status" value="1"/>
</dbReference>
<dbReference type="InterPro" id="IPR059000">
    <property type="entry name" value="ATPase_P-type_domA"/>
</dbReference>
<keyword evidence="7 10" id="KW-0472">Membrane</keyword>
<dbReference type="Gene3D" id="2.70.150.10">
    <property type="entry name" value="Calcium-transporting ATPase, cytoplasmic transduction domain A"/>
    <property type="match status" value="1"/>
</dbReference>
<evidence type="ECO:0000256" key="2">
    <source>
        <dbReference type="ARBA" id="ARBA00006024"/>
    </source>
</evidence>
<feature type="transmembrane region" description="Helical" evidence="10">
    <location>
        <begin position="77"/>
        <end position="102"/>
    </location>
</feature>
<dbReference type="Proteomes" id="UP000094828">
    <property type="component" value="Unassembled WGS sequence"/>
</dbReference>
<dbReference type="GO" id="GO:0016887">
    <property type="term" value="F:ATP hydrolysis activity"/>
    <property type="evidence" value="ECO:0007669"/>
    <property type="project" value="InterPro"/>
</dbReference>
<dbReference type="PROSITE" id="PS00154">
    <property type="entry name" value="ATPASE_E1_E2"/>
    <property type="match status" value="1"/>
</dbReference>
<dbReference type="NCBIfam" id="TIGR01494">
    <property type="entry name" value="ATPase_P-type"/>
    <property type="match status" value="1"/>
</dbReference>
<feature type="transmembrane region" description="Helical" evidence="10">
    <location>
        <begin position="312"/>
        <end position="332"/>
    </location>
</feature>
<dbReference type="Pfam" id="PF00702">
    <property type="entry name" value="Hydrolase"/>
    <property type="match status" value="1"/>
</dbReference>
<dbReference type="Gene3D" id="3.40.1110.10">
    <property type="entry name" value="Calcium-transporting ATPase, cytoplasmic domain N"/>
    <property type="match status" value="1"/>
</dbReference>
<dbReference type="InterPro" id="IPR044492">
    <property type="entry name" value="P_typ_ATPase_HD_dom"/>
</dbReference>
<evidence type="ECO:0000256" key="9">
    <source>
        <dbReference type="ARBA" id="ARBA00047308"/>
    </source>
</evidence>
<dbReference type="InterPro" id="IPR036412">
    <property type="entry name" value="HAD-like_sf"/>
</dbReference>
<gene>
    <name evidence="12" type="ORF">A6X21_09730</name>
</gene>
<comment type="similarity">
    <text evidence="2 10">Belongs to the cation transport ATPase (P-type) (TC 3.A.3) family. Type IB subfamily.</text>
</comment>
<dbReference type="SUPFAM" id="SSF81665">
    <property type="entry name" value="Calcium ATPase, transmembrane domain M"/>
    <property type="match status" value="1"/>
</dbReference>
<dbReference type="EMBL" id="LYDR01000144">
    <property type="protein sequence ID" value="ODA29154.1"/>
    <property type="molecule type" value="Genomic_DNA"/>
</dbReference>
<feature type="domain" description="P-type ATPase A" evidence="11">
    <location>
        <begin position="192"/>
        <end position="293"/>
    </location>
</feature>
<dbReference type="InterPro" id="IPR023214">
    <property type="entry name" value="HAD_sf"/>
</dbReference>
<sequence length="699" mass="74706">MDCMDEVAILRRAVVPVVGSDDRLSFDVLSRRMTVDISGTTVASSAVMEAVAQTGMRAEVWSEGDDRVDSSAWNRGLVWTGLSGGFLLVALLIQAAVAWRLVWGLPFEVIEWTVLAASILCGLWLVAPKAIRAARSLRPDMNLLMTVAVIGAVIIGEYVEAASVAFLFALAESLEAWSIRRAHRAITALLDLSPPTARLIKSDGNEDVRPIADVPVRSHIIVKPGERIPLDGTVVAGTSHVNQAPITGESLPVGKQVGDAVFAGTVNGNGALEVETTKAADDTTVAHIVRLVEEAQTRRSPSEQWVERFARYYTPTVMAAALVVFLVPPLVLGQVWNDWLYRSLVLLVIACPCALVISTPVSIVAALAAAARQGVLIKGGVYVEAPSRLQAVALDKTGTLTEGRPSVRAVIPLDGHTETELLERVAALEARSEHPLAQAILAHARSASVSIRPAEEYQEIPGKGASGRWNGEMYWLGSVRLLQERGQQTPEVQQQIAHLADQGQTVVVVGNQRHICGLLALADTVRPTAKAAISELKAAGVRHVIMLTGDTATTAEAIGREVGVDEIRAELLPAEKVQVVEKLVQEYKSVAMVGDGVNDAPALATASLGVAMGVAGSDAAIETADIALMSNDLSKLPWVVRLSRRTLRIIKQNIWFSLLVKAAFVVLTFVGYSTLWGAIAADTGASLLVIFNGLRLLRH</sequence>
<dbReference type="GO" id="GO:0005886">
    <property type="term" value="C:plasma membrane"/>
    <property type="evidence" value="ECO:0007669"/>
    <property type="project" value="UniProtKB-SubCell"/>
</dbReference>
<keyword evidence="10" id="KW-0547">Nucleotide-binding</keyword>
<dbReference type="SFLD" id="SFLDG00002">
    <property type="entry name" value="C1.7:_P-type_atpase_like"/>
    <property type="match status" value="1"/>
</dbReference>
<keyword evidence="10" id="KW-0067">ATP-binding</keyword>
<evidence type="ECO:0000259" key="11">
    <source>
        <dbReference type="Pfam" id="PF00122"/>
    </source>
</evidence>
<dbReference type="InterPro" id="IPR051014">
    <property type="entry name" value="Cation_Transport_ATPase_IB"/>
</dbReference>
<reference evidence="12 13" key="1">
    <citation type="submission" date="2016-05" db="EMBL/GenBank/DDBJ databases">
        <title>Genomic and physiological characterization of Planctopirus sp. isolated from fresh water lake.</title>
        <authorList>
            <person name="Subhash Y."/>
            <person name="Ramana C."/>
        </authorList>
    </citation>
    <scope>NUCLEOTIDE SEQUENCE [LARGE SCALE GENOMIC DNA]</scope>
    <source>
        <strain evidence="12 13">JC280</strain>
    </source>
</reference>
<evidence type="ECO:0000256" key="8">
    <source>
        <dbReference type="ARBA" id="ARBA00039097"/>
    </source>
</evidence>
<dbReference type="InterPro" id="IPR018303">
    <property type="entry name" value="ATPase_P-typ_P_site"/>
</dbReference>
<dbReference type="EC" id="7.2.2.12" evidence="8"/>
<keyword evidence="13" id="KW-1185">Reference proteome</keyword>
<evidence type="ECO:0000256" key="3">
    <source>
        <dbReference type="ARBA" id="ARBA00022692"/>
    </source>
</evidence>
<dbReference type="FunFam" id="2.70.150.10:FF:000002">
    <property type="entry name" value="Copper-transporting ATPase 1, putative"/>
    <property type="match status" value="1"/>
</dbReference>
<dbReference type="GO" id="GO:0016463">
    <property type="term" value="F:P-type zinc transporter activity"/>
    <property type="evidence" value="ECO:0007669"/>
    <property type="project" value="UniProtKB-EC"/>
</dbReference>
<evidence type="ECO:0000256" key="7">
    <source>
        <dbReference type="ARBA" id="ARBA00023136"/>
    </source>
</evidence>
<keyword evidence="10" id="KW-1003">Cell membrane</keyword>
<dbReference type="GO" id="GO:0046872">
    <property type="term" value="F:metal ion binding"/>
    <property type="evidence" value="ECO:0007669"/>
    <property type="project" value="UniProtKB-KW"/>
</dbReference>
<evidence type="ECO:0000313" key="12">
    <source>
        <dbReference type="EMBL" id="ODA29154.1"/>
    </source>
</evidence>
<dbReference type="SFLD" id="SFLDF00027">
    <property type="entry name" value="p-type_atpase"/>
    <property type="match status" value="1"/>
</dbReference>